<dbReference type="GO" id="GO:0005975">
    <property type="term" value="P:carbohydrate metabolic process"/>
    <property type="evidence" value="ECO:0007669"/>
    <property type="project" value="InterPro"/>
</dbReference>
<dbReference type="InterPro" id="IPR004199">
    <property type="entry name" value="B-gal_small/dom_5"/>
</dbReference>
<feature type="domain" description="Beta galactosidase small chain/" evidence="1">
    <location>
        <begin position="18"/>
        <end position="58"/>
    </location>
</feature>
<accession>A0A564TKI9</accession>
<dbReference type="GO" id="GO:0009341">
    <property type="term" value="C:beta-galactosidase complex"/>
    <property type="evidence" value="ECO:0007669"/>
    <property type="project" value="InterPro"/>
</dbReference>
<dbReference type="EMBL" id="CABHNM010000034">
    <property type="protein sequence ID" value="VUX07757.1"/>
    <property type="molecule type" value="Genomic_DNA"/>
</dbReference>
<gene>
    <name evidence="2" type="ORF">DLSSTS7063_00185</name>
</gene>
<name>A0A564TKI9_9FIRM</name>
<organism evidence="2 3">
    <name type="scientific">Dorea longicatena</name>
    <dbReference type="NCBI Taxonomy" id="88431"/>
    <lineage>
        <taxon>Bacteria</taxon>
        <taxon>Bacillati</taxon>
        <taxon>Bacillota</taxon>
        <taxon>Clostridia</taxon>
        <taxon>Lachnospirales</taxon>
        <taxon>Lachnospiraceae</taxon>
        <taxon>Dorea</taxon>
    </lineage>
</organism>
<evidence type="ECO:0000313" key="2">
    <source>
        <dbReference type="EMBL" id="VUX07757.1"/>
    </source>
</evidence>
<dbReference type="GO" id="GO:0004565">
    <property type="term" value="F:beta-galactosidase activity"/>
    <property type="evidence" value="ECO:0007669"/>
    <property type="project" value="InterPro"/>
</dbReference>
<dbReference type="InterPro" id="IPR011013">
    <property type="entry name" value="Gal_mutarotase_sf_dom"/>
</dbReference>
<evidence type="ECO:0000259" key="1">
    <source>
        <dbReference type="Pfam" id="PF02929"/>
    </source>
</evidence>
<dbReference type="Gene3D" id="2.70.98.10">
    <property type="match status" value="1"/>
</dbReference>
<protein>
    <submittedName>
        <fullName evidence="2">Beta galactosidase small chain</fullName>
    </submittedName>
</protein>
<dbReference type="SUPFAM" id="SSF74650">
    <property type="entry name" value="Galactose mutarotase-like"/>
    <property type="match status" value="1"/>
</dbReference>
<sequence length="72" mass="8609">MEYQYKLRPHHGLCISFFSIDKRTALFTEMKFAGREYLNHPMELNIWRAPTDNDMYIKSECIRCGRDSTEDS</sequence>
<reference evidence="2 3" key="1">
    <citation type="submission" date="2019-07" db="EMBL/GenBank/DDBJ databases">
        <authorList>
            <person name="Hibberd C M."/>
            <person name="Gehrig L. J."/>
            <person name="Chang H.-W."/>
            <person name="Venkatesh S."/>
        </authorList>
    </citation>
    <scope>NUCLEOTIDE SEQUENCE [LARGE SCALE GENOMIC DNA]</scope>
    <source>
        <strain evidence="2">Dorea_longicatena_SSTS_Bg7063</strain>
    </source>
</reference>
<proteinExistence type="predicted"/>
<dbReference type="Pfam" id="PF02929">
    <property type="entry name" value="Bgal_small_N"/>
    <property type="match status" value="1"/>
</dbReference>
<dbReference type="AlphaFoldDB" id="A0A564TKI9"/>
<dbReference type="GO" id="GO:0030246">
    <property type="term" value="F:carbohydrate binding"/>
    <property type="evidence" value="ECO:0007669"/>
    <property type="project" value="InterPro"/>
</dbReference>
<evidence type="ECO:0000313" key="3">
    <source>
        <dbReference type="Proteomes" id="UP000398619"/>
    </source>
</evidence>
<dbReference type="InterPro" id="IPR014718">
    <property type="entry name" value="GH-type_carb-bd"/>
</dbReference>
<dbReference type="Proteomes" id="UP000398619">
    <property type="component" value="Unassembled WGS sequence"/>
</dbReference>